<dbReference type="Proteomes" id="UP001055712">
    <property type="component" value="Unassembled WGS sequence"/>
</dbReference>
<proteinExistence type="predicted"/>
<sequence>MPRPKLQREPCDCLDCREPPIGASATAATTAAAVACQAPPPKSLVLCLSGTVQLESSLQQAYLPHLDAVVLGGWSGLLACRAGGPPLAHQLLGILQAGAPPPAGLLPDRFKHLRAVLLTDSEEVAQAGVLAGCHAVHQLGASSKSSDAGCAWQSQSPRQLASHIAKLLRVRPLLPSGTAAPARAETAPALAAVLAAGAAGAAQPEESVQGKQAELEQEEDEGEIEMLILALDAQHAQPPSASIPPKTAPADRPAASVSAAGQVEAGSASSSTSSSSCALEWLDSLVRHLGGVQGFRDTVLLSLVLGPGRGQQPPSQLLLLPVQQPVLAPRQPIQPTAAAAEEGDGIRGERAVGGAGGGGGGRVEAQRSVAAAAGNSGVDDFPAVRRPIQSYQVAGLEQVAVDERRPALVVHRLPGVIRVDEAAALDVQEIVERGAAGCILAERLLPEVAYKLGRAAKYGA</sequence>
<dbReference type="OrthoDB" id="548802at2759"/>
<name>A0A9D4TRK0_CHLVU</name>
<dbReference type="PANTHER" id="PTHR35506:SF1">
    <property type="entry name" value="OS02G0135600 PROTEIN"/>
    <property type="match status" value="1"/>
</dbReference>
<dbReference type="AlphaFoldDB" id="A0A9D4TRK0"/>
<comment type="caution">
    <text evidence="2">The sequence shown here is derived from an EMBL/GenBank/DDBJ whole genome shotgun (WGS) entry which is preliminary data.</text>
</comment>
<feature type="region of interest" description="Disordered" evidence="1">
    <location>
        <begin position="336"/>
        <end position="360"/>
    </location>
</feature>
<feature type="compositionally biased region" description="Gly residues" evidence="1">
    <location>
        <begin position="351"/>
        <end position="360"/>
    </location>
</feature>
<reference evidence="2" key="2">
    <citation type="submission" date="2020-11" db="EMBL/GenBank/DDBJ databases">
        <authorList>
            <person name="Cecchin M."/>
            <person name="Marcolungo L."/>
            <person name="Rossato M."/>
            <person name="Girolomoni L."/>
            <person name="Cosentino E."/>
            <person name="Cuine S."/>
            <person name="Li-Beisson Y."/>
            <person name="Delledonne M."/>
            <person name="Ballottari M."/>
        </authorList>
    </citation>
    <scope>NUCLEOTIDE SEQUENCE</scope>
    <source>
        <strain evidence="2">211/11P</strain>
        <tissue evidence="2">Whole cell</tissue>
    </source>
</reference>
<evidence type="ECO:0000256" key="1">
    <source>
        <dbReference type="SAM" id="MobiDB-lite"/>
    </source>
</evidence>
<feature type="region of interest" description="Disordered" evidence="1">
    <location>
        <begin position="235"/>
        <end position="274"/>
    </location>
</feature>
<evidence type="ECO:0000313" key="2">
    <source>
        <dbReference type="EMBL" id="KAI3432801.1"/>
    </source>
</evidence>
<protein>
    <submittedName>
        <fullName evidence="2">Uncharacterized protein</fullName>
    </submittedName>
</protein>
<dbReference type="PANTHER" id="PTHR35506">
    <property type="entry name" value="OS02G0135600 PROTEIN"/>
    <property type="match status" value="1"/>
</dbReference>
<organism evidence="2 3">
    <name type="scientific">Chlorella vulgaris</name>
    <name type="common">Green alga</name>
    <dbReference type="NCBI Taxonomy" id="3077"/>
    <lineage>
        <taxon>Eukaryota</taxon>
        <taxon>Viridiplantae</taxon>
        <taxon>Chlorophyta</taxon>
        <taxon>core chlorophytes</taxon>
        <taxon>Trebouxiophyceae</taxon>
        <taxon>Chlorellales</taxon>
        <taxon>Chlorellaceae</taxon>
        <taxon>Chlorella clade</taxon>
        <taxon>Chlorella</taxon>
    </lineage>
</organism>
<feature type="region of interest" description="Disordered" evidence="1">
    <location>
        <begin position="201"/>
        <end position="221"/>
    </location>
</feature>
<dbReference type="EMBL" id="SIDB01000005">
    <property type="protein sequence ID" value="KAI3432801.1"/>
    <property type="molecule type" value="Genomic_DNA"/>
</dbReference>
<gene>
    <name evidence="2" type="ORF">D9Q98_010385</name>
</gene>
<reference evidence="2" key="1">
    <citation type="journal article" date="2019" name="Plant J.">
        <title>Chlorella vulgaris genome assembly and annotation reveals the molecular basis for metabolic acclimation to high light conditions.</title>
        <authorList>
            <person name="Cecchin M."/>
            <person name="Marcolungo L."/>
            <person name="Rossato M."/>
            <person name="Girolomoni L."/>
            <person name="Cosentino E."/>
            <person name="Cuine S."/>
            <person name="Li-Beisson Y."/>
            <person name="Delledonne M."/>
            <person name="Ballottari M."/>
        </authorList>
    </citation>
    <scope>NUCLEOTIDE SEQUENCE</scope>
    <source>
        <strain evidence="2">211/11P</strain>
    </source>
</reference>
<keyword evidence="3" id="KW-1185">Reference proteome</keyword>
<evidence type="ECO:0000313" key="3">
    <source>
        <dbReference type="Proteomes" id="UP001055712"/>
    </source>
</evidence>
<accession>A0A9D4TRK0</accession>